<proteinExistence type="predicted"/>
<reference evidence="3" key="1">
    <citation type="submission" date="2023-02" db="EMBL/GenBank/DDBJ databases">
        <title>Tahibacter soli sp. nov. isolated from soil.</title>
        <authorList>
            <person name="Baek J.H."/>
            <person name="Lee J.K."/>
            <person name="Choi D.G."/>
            <person name="Jeon C.O."/>
        </authorList>
    </citation>
    <scope>NUCLEOTIDE SEQUENCE</scope>
    <source>
        <strain evidence="3">BL</strain>
    </source>
</reference>
<dbReference type="InterPro" id="IPR005546">
    <property type="entry name" value="Autotransporte_beta"/>
</dbReference>
<organism evidence="3 4">
    <name type="scientific">Tahibacter soli</name>
    <dbReference type="NCBI Taxonomy" id="2983605"/>
    <lineage>
        <taxon>Bacteria</taxon>
        <taxon>Pseudomonadati</taxon>
        <taxon>Pseudomonadota</taxon>
        <taxon>Gammaproteobacteria</taxon>
        <taxon>Lysobacterales</taxon>
        <taxon>Rhodanobacteraceae</taxon>
        <taxon>Tahibacter</taxon>
    </lineage>
</organism>
<evidence type="ECO:0000313" key="3">
    <source>
        <dbReference type="EMBL" id="MDC8015401.1"/>
    </source>
</evidence>
<gene>
    <name evidence="3" type="ORF">OD750_022980</name>
</gene>
<dbReference type="Proteomes" id="UP001139971">
    <property type="component" value="Unassembled WGS sequence"/>
</dbReference>
<dbReference type="Gene3D" id="2.60.40.10">
    <property type="entry name" value="Immunoglobulins"/>
    <property type="match status" value="2"/>
</dbReference>
<evidence type="ECO:0000259" key="2">
    <source>
        <dbReference type="PROSITE" id="PS51208"/>
    </source>
</evidence>
<dbReference type="Pfam" id="PF17957">
    <property type="entry name" value="Big_7"/>
    <property type="match status" value="2"/>
</dbReference>
<dbReference type="Pfam" id="PF03797">
    <property type="entry name" value="Autotransporter"/>
    <property type="match status" value="1"/>
</dbReference>
<dbReference type="SUPFAM" id="SSF49373">
    <property type="entry name" value="Invasin/intimin cell-adhesion fragments"/>
    <property type="match status" value="1"/>
</dbReference>
<dbReference type="AlphaFoldDB" id="A0A9X4BJS6"/>
<accession>A0A9X4BJS6</accession>
<dbReference type="InterPro" id="IPR008964">
    <property type="entry name" value="Invasin/intimin_cell_adhesion"/>
</dbReference>
<feature type="region of interest" description="Disordered" evidence="1">
    <location>
        <begin position="386"/>
        <end position="405"/>
    </location>
</feature>
<name>A0A9X4BJS6_9GAMM</name>
<dbReference type="InterPro" id="IPR013783">
    <property type="entry name" value="Ig-like_fold"/>
</dbReference>
<dbReference type="PROSITE" id="PS51208">
    <property type="entry name" value="AUTOTRANSPORTER"/>
    <property type="match status" value="1"/>
</dbReference>
<sequence length="1105" mass="114363">MKRDEKRRWSAALRRLAGCVLPLLAALPVVGFAQTYSGVQVTTTGTTYPFGARNFPADATLVRLAIVASPGGDALASPTAPLTAGQFENSISVGAAPGVRVIRFCYDTATTTCDPTAGNNIIHLGAVTANCTLTAPQTSGPAPLAVNATANCTVTTGANVRLDNGAYNWTLPPGAGVTPPPAVGGPSTATFTLTTPGNYNARIAPTLNFSITRTVVFNDTQPATNNPVPATPVTLPLQVTTATNQAPTAQITSPADNQTFDEPASFAISANAADTDGTIASVQFLLDGASIGTDAAPPYSIAFPANKPAGTYTLVARATDNAGATGESVPVRVVVLRRVQRLDVVTPYADLRFTPGREIEVRIRASGGLGPVANQDLDWTVAGGGSTAQPGVCPASDTPRTGSLRTDANGEIAIRFVPSCATTARNLTVATAAGTTPAISTVVRLRGPRDIELVLTAPRDGATYDEADAFELRATLTDPDDRVASVEFTANGTPVGSASAAPHAIRWPANQPPGTYRIAVRAIERTGAIIDGDAVTIQITRRAGALTVLTTGTDLVFVPGEPVRLRVRATSAQGGPAANERLTFAIGDAAAAKAACAPADTPSQGSVVTDANGEALIEFVPGCASNSRRVTIASATDPSVQASVVLRGPDANANALGSGIDAQAIVAMPGTATPVPVTVAATNGQPIVGATLEFALQPANAGTISATATSDAQGHASASLVLGDGTTAASVRVCVRGRPDLCTDIPVRSATLAVIRPAAELVAPVLRQSVETARVQLSQIRSHLAMSRSGNGHGFANGLNVRVGGASVPAAGSAQSKDGEDGAGADTQPFGFFVAGDVDVGERDSRGGLRNGFKVTTRGITAGVDYRFSSAFVAGAALGAMRASTDLANGGAQDASGTSFSLFGQWLPTDRWYLNGVFNVGRNSYDIERRLYDGSALFSDTDSRQRALQFEAGYAFARNAFKFTPFLRYEIVRADIDAIRERGDSIDALYLSDTGVSSDTLSTGAYFEYAFSGRSGVWIPSLRVEFFGEDRDQEEMVARLLAGDAGAFAVPEDDADERYGSVGFNLQWLTGTRGQPISSFIGIERSFGRADYRATRYTLGVKIPF</sequence>
<protein>
    <submittedName>
        <fullName evidence="3">Autotransporter domain-containing protein</fullName>
    </submittedName>
</protein>
<dbReference type="InterPro" id="IPR036709">
    <property type="entry name" value="Autotransporte_beta_dom_sf"/>
</dbReference>
<dbReference type="SMART" id="SM00869">
    <property type="entry name" value="Autotransporter"/>
    <property type="match status" value="1"/>
</dbReference>
<dbReference type="Gene3D" id="2.40.128.130">
    <property type="entry name" value="Autotransporter beta-domain"/>
    <property type="match status" value="1"/>
</dbReference>
<comment type="caution">
    <text evidence="3">The sequence shown here is derived from an EMBL/GenBank/DDBJ whole genome shotgun (WGS) entry which is preliminary data.</text>
</comment>
<keyword evidence="4" id="KW-1185">Reference proteome</keyword>
<dbReference type="Gene3D" id="2.60.40.1120">
    <property type="entry name" value="Carboxypeptidase-like, regulatory domain"/>
    <property type="match status" value="1"/>
</dbReference>
<feature type="domain" description="Autotransporter" evidence="2">
    <location>
        <begin position="825"/>
        <end position="1105"/>
    </location>
</feature>
<dbReference type="RefSeq" id="WP_263540591.1">
    <property type="nucleotide sequence ID" value="NZ_JAOVZO020000020.1"/>
</dbReference>
<dbReference type="SUPFAM" id="SSF103515">
    <property type="entry name" value="Autotransporter"/>
    <property type="match status" value="1"/>
</dbReference>
<dbReference type="EMBL" id="JAOVZO020000020">
    <property type="protein sequence ID" value="MDC8015401.1"/>
    <property type="molecule type" value="Genomic_DNA"/>
</dbReference>
<evidence type="ECO:0000256" key="1">
    <source>
        <dbReference type="SAM" id="MobiDB-lite"/>
    </source>
</evidence>
<evidence type="ECO:0000313" key="4">
    <source>
        <dbReference type="Proteomes" id="UP001139971"/>
    </source>
</evidence>